<dbReference type="InterPro" id="IPR036770">
    <property type="entry name" value="Ankyrin_rpt-contain_sf"/>
</dbReference>
<feature type="domain" description="NACHT" evidence="4">
    <location>
        <begin position="292"/>
        <end position="409"/>
    </location>
</feature>
<dbReference type="InterPro" id="IPR027417">
    <property type="entry name" value="P-loop_NTPase"/>
</dbReference>
<protein>
    <recommendedName>
        <fullName evidence="4">NACHT domain-containing protein</fullName>
    </recommendedName>
</protein>
<feature type="repeat" description="ANK" evidence="2">
    <location>
        <begin position="1157"/>
        <end position="1189"/>
    </location>
</feature>
<dbReference type="Pfam" id="PF24809">
    <property type="entry name" value="DUF7708"/>
    <property type="match status" value="1"/>
</dbReference>
<dbReference type="InterPro" id="IPR007111">
    <property type="entry name" value="NACHT_NTPase"/>
</dbReference>
<reference evidence="5" key="1">
    <citation type="journal article" date="2023" name="Mol. Phylogenet. Evol.">
        <title>Genome-scale phylogeny and comparative genomics of the fungal order Sordariales.</title>
        <authorList>
            <person name="Hensen N."/>
            <person name="Bonometti L."/>
            <person name="Westerberg I."/>
            <person name="Brannstrom I.O."/>
            <person name="Guillou S."/>
            <person name="Cros-Aarteil S."/>
            <person name="Calhoun S."/>
            <person name="Haridas S."/>
            <person name="Kuo A."/>
            <person name="Mondo S."/>
            <person name="Pangilinan J."/>
            <person name="Riley R."/>
            <person name="LaButti K."/>
            <person name="Andreopoulos B."/>
            <person name="Lipzen A."/>
            <person name="Chen C."/>
            <person name="Yan M."/>
            <person name="Daum C."/>
            <person name="Ng V."/>
            <person name="Clum A."/>
            <person name="Steindorff A."/>
            <person name="Ohm R.A."/>
            <person name="Martin F."/>
            <person name="Silar P."/>
            <person name="Natvig D.O."/>
            <person name="Lalanne C."/>
            <person name="Gautier V."/>
            <person name="Ament-Velasquez S.L."/>
            <person name="Kruys A."/>
            <person name="Hutchinson M.I."/>
            <person name="Powell A.J."/>
            <person name="Barry K."/>
            <person name="Miller A.N."/>
            <person name="Grigoriev I.V."/>
            <person name="Debuchy R."/>
            <person name="Gladieux P."/>
            <person name="Hiltunen Thoren M."/>
            <person name="Johannesson H."/>
        </authorList>
    </citation>
    <scope>NUCLEOTIDE SEQUENCE</scope>
    <source>
        <strain evidence="5">PSN293</strain>
    </source>
</reference>
<keyword evidence="6" id="KW-1185">Reference proteome</keyword>
<evidence type="ECO:0000259" key="4">
    <source>
        <dbReference type="PROSITE" id="PS50837"/>
    </source>
</evidence>
<evidence type="ECO:0000256" key="1">
    <source>
        <dbReference type="ARBA" id="ARBA00022737"/>
    </source>
</evidence>
<evidence type="ECO:0000256" key="3">
    <source>
        <dbReference type="SAM" id="Coils"/>
    </source>
</evidence>
<dbReference type="PROSITE" id="PS50837">
    <property type="entry name" value="NACHT"/>
    <property type="match status" value="1"/>
</dbReference>
<dbReference type="EMBL" id="MU858214">
    <property type="protein sequence ID" value="KAK4209150.1"/>
    <property type="molecule type" value="Genomic_DNA"/>
</dbReference>
<dbReference type="Pfam" id="PF12796">
    <property type="entry name" value="Ank_2"/>
    <property type="match status" value="4"/>
</dbReference>
<feature type="repeat" description="ANK" evidence="2">
    <location>
        <begin position="928"/>
        <end position="960"/>
    </location>
</feature>
<feature type="repeat" description="ANK" evidence="2">
    <location>
        <begin position="1076"/>
        <end position="1109"/>
    </location>
</feature>
<keyword evidence="3" id="KW-0175">Coiled coil</keyword>
<organism evidence="5 6">
    <name type="scientific">Rhypophila decipiens</name>
    <dbReference type="NCBI Taxonomy" id="261697"/>
    <lineage>
        <taxon>Eukaryota</taxon>
        <taxon>Fungi</taxon>
        <taxon>Dikarya</taxon>
        <taxon>Ascomycota</taxon>
        <taxon>Pezizomycotina</taxon>
        <taxon>Sordariomycetes</taxon>
        <taxon>Sordariomycetidae</taxon>
        <taxon>Sordariales</taxon>
        <taxon>Naviculisporaceae</taxon>
        <taxon>Rhypophila</taxon>
    </lineage>
</organism>
<dbReference type="InterPro" id="IPR002110">
    <property type="entry name" value="Ankyrin_rpt"/>
</dbReference>
<dbReference type="Gene3D" id="3.30.160.60">
    <property type="entry name" value="Classic Zinc Finger"/>
    <property type="match status" value="1"/>
</dbReference>
<dbReference type="Gene3D" id="1.25.40.20">
    <property type="entry name" value="Ankyrin repeat-containing domain"/>
    <property type="match status" value="4"/>
</dbReference>
<feature type="coiled-coil region" evidence="3">
    <location>
        <begin position="198"/>
        <end position="225"/>
    </location>
</feature>
<dbReference type="SUPFAM" id="SSF52540">
    <property type="entry name" value="P-loop containing nucleoside triphosphate hydrolases"/>
    <property type="match status" value="1"/>
</dbReference>
<dbReference type="Proteomes" id="UP001301769">
    <property type="component" value="Unassembled WGS sequence"/>
</dbReference>
<name>A0AAN6Y0S9_9PEZI</name>
<dbReference type="Pfam" id="PF24883">
    <property type="entry name" value="NPHP3_N"/>
    <property type="match status" value="1"/>
</dbReference>
<dbReference type="Pfam" id="PF22939">
    <property type="entry name" value="WHD_GPIID"/>
    <property type="match status" value="1"/>
</dbReference>
<evidence type="ECO:0000313" key="6">
    <source>
        <dbReference type="Proteomes" id="UP001301769"/>
    </source>
</evidence>
<dbReference type="InterPro" id="IPR056125">
    <property type="entry name" value="DUF7708"/>
</dbReference>
<dbReference type="PANTHER" id="PTHR10039:SF14">
    <property type="entry name" value="NACHT DOMAIN-CONTAINING PROTEIN"/>
    <property type="match status" value="1"/>
</dbReference>
<accession>A0AAN6Y0S9</accession>
<gene>
    <name evidence="5" type="ORF">QBC37DRAFT_378333</name>
</gene>
<sequence length="1565" mass="175870">MDLPDESFQSALLKFQTSLTKKQRDEFQACSLQDVKNTIKELETSLAAQRKQRNMRKMAKFVEGMNQLAQVVELFLNVDATVAFVWAPIKFLLLAAGTWVETLDCLLDTYKEIGDVLPGLAQYKSLVPKHPFIKVHLENYYCTVLEFHRKALDVFSSSRGLIAFHSSWRTFKTQFGGTVKDLKKYRDLISDEQITATILEVQELGQSMEERMDELSRQLEHLQVDVDQSFAMRHREQLDKKRQFVLSKLDPPAFKADFERASKERRGTPSGSWILDNVTFQDWTDVTCSKHQTLYVNGSPGTGKTIFASWVIEHLKKMQATSQETGRDISLVYFFFKHSQPNKRTLTAFLLSAICQLLFQDEVLLDIIYQRCLSVDQQKVDSELLLRELAAIAVASQRLCYLVIDGLDECLGDSTISNKEAQEELIDCVESMGSEGDAEGSEAADRSIRLLVCAQRNGNIEKRLALYPSIQLELVDAHLRDVERYAELKGFLIQQKFTKIIDEEGRKDIVKRVCSGAKGMFLYAKIVLGNFLNLVSVAHFKRELKTENFPRGLDQAYERVVICILENPIDEEREAAKRILGLVLSAERPLMWKEIQSHFCIDIDDETADPDFRLQGFCKDFCGSLVEVEHNIKSLSGADSIVHLVHETARGYLLDTRRFSLEHEDAKVVLFCARYLSSNAFFRAQEQSEVKEYFVTGYYGLMDYAAANWWKHAGRILKSTSQNEAVVSTLLQTLHVMQATNAVQHQPRADEEELTSDEVASLRTKVHQLPMHGREWEDAFPVESRIRRIRANIESLYADRDVVELDDVQELYGSLIFKCPKPWCHFFLHGFETAEKRNSHLGEHERPFRCVLDGCYGSQIGFSNESDLAKHNSRLHSGEAPLDYFPSLAIELSKANRMDLFKAAAKGDLARVKEFVATGGDVNSKTTDGLAPLHLAASKGHLEVCRYLLDQGACIDAQGGKKKNTALHMAVSNDDAELVPNTGRPHLFATNLDGLPISGAQILPRAKLDIFVAIKDGANDIVKYMVHNGCIDLNYEFEKNGCTLALIQALVYNNTDVAEELLRSGRLQHLNEFDKNGKLPLHYACECSSSESVIGELLSKTLNIDAVAKDRDGNNIIHFLLTNYNLTRSQEQKDVWISLISTILGFGKVDINAHNHNGDLPLHFACRRGNLAAVNLLLPQTLSIDERNSAGYTPVHVAAHEGYWDIVGVLIQAGPVNLLNKAINGFSIIAGSTIRSNLAVMDRLFWNNPSIDFSHTGLTALHWAAWSLNPAMVLNEVAKGNAIDINSSAVELPPEWDQDLRFSTLAISNSAAKRVLSTPLFLAMNVGNAEIRFYASRNDTLNTIFGVPELDISKVFDMLPEEYHVIPTRHVIDLGLEHEFWWERLIQVGLALPWKLMSCDEKSGTIEVYMAGPPTSERTRLLIPLNLLCKCNFLGIAKSNFPLAHKIVCHLSKNKTELTKLNFGGAEDGIELLTEIHKNQSLSTLEAMIEAGFDGYNTLLNAAYVNRIELVKLLLQTGMLNAVDQRHVTDETGATAVDIAMREGHLEVAELLMSQGFHHSGDLRV</sequence>
<proteinExistence type="predicted"/>
<dbReference type="InterPro" id="IPR054471">
    <property type="entry name" value="GPIID_WHD"/>
</dbReference>
<dbReference type="PANTHER" id="PTHR10039">
    <property type="entry name" value="AMELOGENIN"/>
    <property type="match status" value="1"/>
</dbReference>
<keyword evidence="1" id="KW-0677">Repeat</keyword>
<feature type="repeat" description="ANK" evidence="2">
    <location>
        <begin position="1190"/>
        <end position="1214"/>
    </location>
</feature>
<evidence type="ECO:0000256" key="2">
    <source>
        <dbReference type="PROSITE-ProRule" id="PRU00023"/>
    </source>
</evidence>
<evidence type="ECO:0000313" key="5">
    <source>
        <dbReference type="EMBL" id="KAK4209150.1"/>
    </source>
</evidence>
<dbReference type="PROSITE" id="PS50297">
    <property type="entry name" value="ANK_REP_REGION"/>
    <property type="match status" value="4"/>
</dbReference>
<dbReference type="SUPFAM" id="SSF48403">
    <property type="entry name" value="Ankyrin repeat"/>
    <property type="match status" value="2"/>
</dbReference>
<dbReference type="Gene3D" id="3.40.50.300">
    <property type="entry name" value="P-loop containing nucleotide triphosphate hydrolases"/>
    <property type="match status" value="1"/>
</dbReference>
<comment type="caution">
    <text evidence="5">The sequence shown here is derived from an EMBL/GenBank/DDBJ whole genome shotgun (WGS) entry which is preliminary data.</text>
</comment>
<dbReference type="SMART" id="SM00248">
    <property type="entry name" value="ANK"/>
    <property type="match status" value="10"/>
</dbReference>
<feature type="repeat" description="ANK" evidence="2">
    <location>
        <begin position="1532"/>
        <end position="1556"/>
    </location>
</feature>
<keyword evidence="2" id="KW-0040">ANK repeat</keyword>
<reference evidence="5" key="2">
    <citation type="submission" date="2023-05" db="EMBL/GenBank/DDBJ databases">
        <authorList>
            <consortium name="Lawrence Berkeley National Laboratory"/>
            <person name="Steindorff A."/>
            <person name="Hensen N."/>
            <person name="Bonometti L."/>
            <person name="Westerberg I."/>
            <person name="Brannstrom I.O."/>
            <person name="Guillou S."/>
            <person name="Cros-Aarteil S."/>
            <person name="Calhoun S."/>
            <person name="Haridas S."/>
            <person name="Kuo A."/>
            <person name="Mondo S."/>
            <person name="Pangilinan J."/>
            <person name="Riley R."/>
            <person name="Labutti K."/>
            <person name="Andreopoulos B."/>
            <person name="Lipzen A."/>
            <person name="Chen C."/>
            <person name="Yanf M."/>
            <person name="Daum C."/>
            <person name="Ng V."/>
            <person name="Clum A."/>
            <person name="Ohm R."/>
            <person name="Martin F."/>
            <person name="Silar P."/>
            <person name="Natvig D."/>
            <person name="Lalanne C."/>
            <person name="Gautier V."/>
            <person name="Ament-Velasquez S.L."/>
            <person name="Kruys A."/>
            <person name="Hutchinson M.I."/>
            <person name="Powell A.J."/>
            <person name="Barry K."/>
            <person name="Miller A.N."/>
            <person name="Grigoriev I.V."/>
            <person name="Debuchy R."/>
            <person name="Gladieux P."/>
            <person name="Thoren M.H."/>
            <person name="Johannesson H."/>
        </authorList>
    </citation>
    <scope>NUCLEOTIDE SEQUENCE</scope>
    <source>
        <strain evidence="5">PSN293</strain>
    </source>
</reference>
<dbReference type="PROSITE" id="PS50088">
    <property type="entry name" value="ANK_REPEAT"/>
    <property type="match status" value="5"/>
</dbReference>
<dbReference type="InterPro" id="IPR056884">
    <property type="entry name" value="NPHP3-like_N"/>
</dbReference>